<organism evidence="2 3">
    <name type="scientific">Novipirellula rosea</name>
    <dbReference type="NCBI Taxonomy" id="1031540"/>
    <lineage>
        <taxon>Bacteria</taxon>
        <taxon>Pseudomonadati</taxon>
        <taxon>Planctomycetota</taxon>
        <taxon>Planctomycetia</taxon>
        <taxon>Pirellulales</taxon>
        <taxon>Pirellulaceae</taxon>
        <taxon>Novipirellula</taxon>
    </lineage>
</organism>
<reference evidence="3" key="1">
    <citation type="journal article" date="2019" name="Int. J. Syst. Evol. Microbiol.">
        <title>The Global Catalogue of Microorganisms (GCM) 10K type strain sequencing project: providing services to taxonomists for standard genome sequencing and annotation.</title>
        <authorList>
            <consortium name="The Broad Institute Genomics Platform"/>
            <consortium name="The Broad Institute Genome Sequencing Center for Infectious Disease"/>
            <person name="Wu L."/>
            <person name="Ma J."/>
        </authorList>
    </citation>
    <scope>NUCLEOTIDE SEQUENCE [LARGE SCALE GENOMIC DNA]</scope>
    <source>
        <strain evidence="3">JCM 17759</strain>
    </source>
</reference>
<keyword evidence="3" id="KW-1185">Reference proteome</keyword>
<evidence type="ECO:0000313" key="3">
    <source>
        <dbReference type="Proteomes" id="UP001500840"/>
    </source>
</evidence>
<sequence length="170" mass="18976">MSKKKKKNTRIPHKFLPWIDVRKKYRLSHAQVQMARELGMSPKRFDRLANTEHKPWKVPLPQFIESLYEKKFGKTEPDHVQSIEDMAAEHMARREERKAAKAAEEAAAEVAEEAAAEGTAESSEDGTAEDAREPSGLRSDARGEADVATNDSVDTNAELDSDAKEASEPS</sequence>
<dbReference type="Proteomes" id="UP001500840">
    <property type="component" value="Unassembled WGS sequence"/>
</dbReference>
<comment type="caution">
    <text evidence="2">The sequence shown here is derived from an EMBL/GenBank/DDBJ whole genome shotgun (WGS) entry which is preliminary data.</text>
</comment>
<proteinExistence type="predicted"/>
<evidence type="ECO:0008006" key="4">
    <source>
        <dbReference type="Google" id="ProtNLM"/>
    </source>
</evidence>
<dbReference type="EMBL" id="BAABGA010000029">
    <property type="protein sequence ID" value="GAA4452509.1"/>
    <property type="molecule type" value="Genomic_DNA"/>
</dbReference>
<dbReference type="RefSeq" id="WP_345321923.1">
    <property type="nucleotide sequence ID" value="NZ_BAABGA010000029.1"/>
</dbReference>
<gene>
    <name evidence="2" type="ORF">GCM10023156_21910</name>
</gene>
<accession>A0ABP8ML52</accession>
<protein>
    <recommendedName>
        <fullName evidence="4">HTH cro/C1-type domain-containing protein</fullName>
    </recommendedName>
</protein>
<feature type="region of interest" description="Disordered" evidence="1">
    <location>
        <begin position="87"/>
        <end position="170"/>
    </location>
</feature>
<name>A0ABP8ML52_9BACT</name>
<feature type="compositionally biased region" description="Acidic residues" evidence="1">
    <location>
        <begin position="106"/>
        <end position="115"/>
    </location>
</feature>
<feature type="compositionally biased region" description="Basic and acidic residues" evidence="1">
    <location>
        <begin position="87"/>
        <end position="104"/>
    </location>
</feature>
<feature type="compositionally biased region" description="Basic and acidic residues" evidence="1">
    <location>
        <begin position="161"/>
        <end position="170"/>
    </location>
</feature>
<evidence type="ECO:0000313" key="2">
    <source>
        <dbReference type="EMBL" id="GAA4452509.1"/>
    </source>
</evidence>
<feature type="compositionally biased region" description="Basic and acidic residues" evidence="1">
    <location>
        <begin position="129"/>
        <end position="145"/>
    </location>
</feature>
<evidence type="ECO:0000256" key="1">
    <source>
        <dbReference type="SAM" id="MobiDB-lite"/>
    </source>
</evidence>